<dbReference type="Proteomes" id="UP000306340">
    <property type="component" value="Unassembled WGS sequence"/>
</dbReference>
<evidence type="ECO:0000313" key="2">
    <source>
        <dbReference type="EMBL" id="TKA95845.1"/>
    </source>
</evidence>
<feature type="transmembrane region" description="Helical" evidence="1">
    <location>
        <begin position="275"/>
        <end position="298"/>
    </location>
</feature>
<feature type="transmembrane region" description="Helical" evidence="1">
    <location>
        <begin position="36"/>
        <end position="55"/>
    </location>
</feature>
<feature type="transmembrane region" description="Helical" evidence="1">
    <location>
        <begin position="92"/>
        <end position="111"/>
    </location>
</feature>
<protein>
    <submittedName>
        <fullName evidence="2">AbrB family transcriptional regulator</fullName>
    </submittedName>
</protein>
<accession>A0A4U0YVP1</accession>
<gene>
    <name evidence="2" type="ORF">FAZ78_14675</name>
</gene>
<dbReference type="EMBL" id="SWAU01000143">
    <property type="protein sequence ID" value="TKA95845.1"/>
    <property type="molecule type" value="Genomic_DNA"/>
</dbReference>
<evidence type="ECO:0000256" key="1">
    <source>
        <dbReference type="SAM" id="Phobius"/>
    </source>
</evidence>
<dbReference type="InterPro" id="IPR007820">
    <property type="entry name" value="AbrB_fam"/>
</dbReference>
<reference evidence="2 3" key="1">
    <citation type="submission" date="2019-04" db="EMBL/GenBank/DDBJ databases">
        <title>Crypto-aerobic microbial life in anoxic (sulfidic) marine sediments.</title>
        <authorList>
            <person name="Bhattacharya S."/>
            <person name="Roy C."/>
            <person name="Mondal N."/>
            <person name="Sarkar J."/>
            <person name="Mandal S."/>
            <person name="Rameez M.J."/>
            <person name="Ghosh W."/>
        </authorList>
    </citation>
    <scope>NUCLEOTIDE SEQUENCE [LARGE SCALE GENOMIC DNA]</scope>
    <source>
        <strain evidence="2 3">SBBC</strain>
    </source>
</reference>
<feature type="transmembrane region" description="Helical" evidence="1">
    <location>
        <begin position="304"/>
        <end position="324"/>
    </location>
</feature>
<dbReference type="PIRSF" id="PIRSF038991">
    <property type="entry name" value="Protein_AbrB"/>
    <property type="match status" value="1"/>
</dbReference>
<comment type="caution">
    <text evidence="2">The sequence shown here is derived from an EMBL/GenBank/DDBJ whole genome shotgun (WGS) entry which is preliminary data.</text>
</comment>
<keyword evidence="1" id="KW-0812">Transmembrane</keyword>
<feature type="transmembrane region" description="Helical" evidence="1">
    <location>
        <begin position="193"/>
        <end position="211"/>
    </location>
</feature>
<dbReference type="GO" id="GO:0016020">
    <property type="term" value="C:membrane"/>
    <property type="evidence" value="ECO:0007669"/>
    <property type="project" value="InterPro"/>
</dbReference>
<sequence>MRRFSLPFDPLATLLTLAIGAAGGLAAKAAGLPLALLLGSLTAVGCSAAFRLRLFNRAIAVPQSLRTLFVPVIGLGIGGSFTPEVLAQMPGWWSSLLALGLYIPIAHYIGYRIYRRLGPLDAPTAFFGAVPGGLIESVTLGQEAGADERMLVLLQFLRLILTIVAVPLIFRWLTGHAVGSSAGVSTGGHSPLGAPDVLVLALCGVLGVLIGTRLKMPAAVMTGPLTLSALAHLAGLTEAVPPGWAVQVTQVVIGSVLGARFAGLTRGALPMALRLAVVNVSAMMLLAFGFAFALAGVVGQPAMAVFLAFAPGGLAEMSLIALSLQMSVVYVTAHHVARIIFSVLVARIFSSRIG</sequence>
<dbReference type="Pfam" id="PF05145">
    <property type="entry name" value="AbrB"/>
    <property type="match status" value="1"/>
</dbReference>
<name>A0A4U0YVP1_9RHOB</name>
<keyword evidence="1" id="KW-1133">Transmembrane helix</keyword>
<dbReference type="RefSeq" id="WP_136793267.1">
    <property type="nucleotide sequence ID" value="NZ_SWAU01000143.1"/>
</dbReference>
<feature type="transmembrane region" description="Helical" evidence="1">
    <location>
        <begin position="67"/>
        <end position="86"/>
    </location>
</feature>
<dbReference type="AlphaFoldDB" id="A0A4U0YVP1"/>
<feature type="transmembrane region" description="Helical" evidence="1">
    <location>
        <begin position="151"/>
        <end position="173"/>
    </location>
</feature>
<proteinExistence type="predicted"/>
<keyword evidence="1" id="KW-0472">Membrane</keyword>
<dbReference type="GO" id="GO:0010468">
    <property type="term" value="P:regulation of gene expression"/>
    <property type="evidence" value="ECO:0007669"/>
    <property type="project" value="InterPro"/>
</dbReference>
<dbReference type="PANTHER" id="PTHR38457">
    <property type="entry name" value="REGULATOR ABRB-RELATED"/>
    <property type="match status" value="1"/>
</dbReference>
<dbReference type="PANTHER" id="PTHR38457:SF1">
    <property type="entry name" value="REGULATOR ABRB-RELATED"/>
    <property type="match status" value="1"/>
</dbReference>
<organism evidence="2 3">
    <name type="scientific">Cereibacter changlensis</name>
    <dbReference type="NCBI Taxonomy" id="402884"/>
    <lineage>
        <taxon>Bacteria</taxon>
        <taxon>Pseudomonadati</taxon>
        <taxon>Pseudomonadota</taxon>
        <taxon>Alphaproteobacteria</taxon>
        <taxon>Rhodobacterales</taxon>
        <taxon>Paracoccaceae</taxon>
        <taxon>Cereibacter</taxon>
    </lineage>
</organism>
<evidence type="ECO:0000313" key="3">
    <source>
        <dbReference type="Proteomes" id="UP000306340"/>
    </source>
</evidence>